<dbReference type="AlphaFoldDB" id="A0A9Y2F581"/>
<organism evidence="2 3">
    <name type="scientific">Altererythrobacter rubellus</name>
    <dbReference type="NCBI Taxonomy" id="2173831"/>
    <lineage>
        <taxon>Bacteria</taxon>
        <taxon>Pseudomonadati</taxon>
        <taxon>Pseudomonadota</taxon>
        <taxon>Alphaproteobacteria</taxon>
        <taxon>Sphingomonadales</taxon>
        <taxon>Erythrobacteraceae</taxon>
        <taxon>Altererythrobacter</taxon>
    </lineage>
</organism>
<dbReference type="KEGG" id="arue:QQX03_02160"/>
<proteinExistence type="predicted"/>
<feature type="domain" description="UDP-N-acetylglucosamine 2-epimerase" evidence="1">
    <location>
        <begin position="25"/>
        <end position="368"/>
    </location>
</feature>
<dbReference type="RefSeq" id="WP_285976245.1">
    <property type="nucleotide sequence ID" value="NZ_CP127221.1"/>
</dbReference>
<evidence type="ECO:0000259" key="1">
    <source>
        <dbReference type="Pfam" id="PF02350"/>
    </source>
</evidence>
<dbReference type="InterPro" id="IPR029767">
    <property type="entry name" value="WecB-like"/>
</dbReference>
<dbReference type="EC" id="3.2.1.183" evidence="2"/>
<dbReference type="GO" id="GO:0004553">
    <property type="term" value="F:hydrolase activity, hydrolyzing O-glycosyl compounds"/>
    <property type="evidence" value="ECO:0007669"/>
    <property type="project" value="InterPro"/>
</dbReference>
<dbReference type="GO" id="GO:0006047">
    <property type="term" value="P:UDP-N-acetylglucosamine metabolic process"/>
    <property type="evidence" value="ECO:0007669"/>
    <property type="project" value="InterPro"/>
</dbReference>
<dbReference type="Gene3D" id="3.40.50.2000">
    <property type="entry name" value="Glycogen Phosphorylase B"/>
    <property type="match status" value="2"/>
</dbReference>
<keyword evidence="3" id="KW-1185">Reference proteome</keyword>
<sequence length="390" mass="41572">MTRLKITAVTGSRADFGIMRWLLQDIANDADLELTLIVTGTHLEVAHGNTVDEIVASGLPIAARVPIALTDDSPRGIAQSMALALTGIANALATLRSDLVLLLGDRFEIMAAAEAAMLCRIPIAHIAGGDVSEGAIDDVIRHAITKMAHLHFVTNKESAARVRQMGEEDARIFVTGSPALDHLRRSPLVPRDELEVLLDARLGQRNILATFHPETLADDFGLTQLDEMLAAIDAVYAVGDAIWFTKSNADSGGVEINRRVEQWSADRDWVRVYPSLGHTNYVALLGLADVVLGNSSSGLYEAPAVGTATVNIGGRQGGRLTANSVFNAAPERTAIVDAISQALAFDRASARSPYGDGHASEKIITAIKAAPPRAELLHKRFTPLCVSGSL</sequence>
<evidence type="ECO:0000313" key="2">
    <source>
        <dbReference type="EMBL" id="WIW95933.1"/>
    </source>
</evidence>
<dbReference type="PANTHER" id="PTHR43174">
    <property type="entry name" value="UDP-N-ACETYLGLUCOSAMINE 2-EPIMERASE"/>
    <property type="match status" value="1"/>
</dbReference>
<protein>
    <submittedName>
        <fullName evidence="2">UDP-N-acetylglucosamine 2-epimerase</fullName>
        <ecNumber evidence="2">3.2.1.183</ecNumber>
    </submittedName>
</protein>
<dbReference type="CDD" id="cd03786">
    <property type="entry name" value="GTB_UDP-GlcNAc_2-Epimerase"/>
    <property type="match status" value="1"/>
</dbReference>
<gene>
    <name evidence="2" type="primary">neuC</name>
    <name evidence="2" type="ORF">QQX03_02160</name>
</gene>
<dbReference type="InterPro" id="IPR020004">
    <property type="entry name" value="UDP-GlcNAc_Epase"/>
</dbReference>
<dbReference type="NCBIfam" id="TIGR03568">
    <property type="entry name" value="NeuC_NnaA"/>
    <property type="match status" value="1"/>
</dbReference>
<keyword evidence="2" id="KW-0378">Hydrolase</keyword>
<accession>A0A9Y2F581</accession>
<dbReference type="Pfam" id="PF02350">
    <property type="entry name" value="Epimerase_2"/>
    <property type="match status" value="1"/>
</dbReference>
<dbReference type="PANTHER" id="PTHR43174:SF3">
    <property type="entry name" value="UDP-N-ACETYLGLUCOSAMINE 2-EPIMERASE"/>
    <property type="match status" value="1"/>
</dbReference>
<name>A0A9Y2F581_9SPHN</name>
<keyword evidence="2" id="KW-0326">Glycosidase</keyword>
<dbReference type="InterPro" id="IPR003331">
    <property type="entry name" value="UDP_GlcNAc_Epimerase_2_dom"/>
</dbReference>
<reference evidence="2 3" key="1">
    <citation type="submission" date="2023-06" db="EMBL/GenBank/DDBJ databases">
        <title>Altererythrobacter rubellus NBRC 112769 genome.</title>
        <authorList>
            <person name="Zhang K."/>
        </authorList>
    </citation>
    <scope>NUCLEOTIDE SEQUENCE [LARGE SCALE GENOMIC DNA]</scope>
    <source>
        <strain evidence="2 3">NBRC 112769</strain>
    </source>
</reference>
<evidence type="ECO:0000313" key="3">
    <source>
        <dbReference type="Proteomes" id="UP001231445"/>
    </source>
</evidence>
<dbReference type="Proteomes" id="UP001231445">
    <property type="component" value="Chromosome"/>
</dbReference>
<dbReference type="SUPFAM" id="SSF53756">
    <property type="entry name" value="UDP-Glycosyltransferase/glycogen phosphorylase"/>
    <property type="match status" value="1"/>
</dbReference>
<dbReference type="EMBL" id="CP127221">
    <property type="protein sequence ID" value="WIW95933.1"/>
    <property type="molecule type" value="Genomic_DNA"/>
</dbReference>